<evidence type="ECO:0000256" key="1">
    <source>
        <dbReference type="SAM" id="Phobius"/>
    </source>
</evidence>
<feature type="transmembrane region" description="Helical" evidence="1">
    <location>
        <begin position="38"/>
        <end position="56"/>
    </location>
</feature>
<dbReference type="EMBL" id="JAKZFC010000001">
    <property type="protein sequence ID" value="MCH7321297.1"/>
    <property type="molecule type" value="Genomic_DNA"/>
</dbReference>
<keyword evidence="1" id="KW-1133">Transmembrane helix</keyword>
<organism evidence="2 3">
    <name type="scientific">Solibacillus palustris</name>
    <dbReference type="NCBI Taxonomy" id="2908203"/>
    <lineage>
        <taxon>Bacteria</taxon>
        <taxon>Bacillati</taxon>
        <taxon>Bacillota</taxon>
        <taxon>Bacilli</taxon>
        <taxon>Bacillales</taxon>
        <taxon>Caryophanaceae</taxon>
        <taxon>Solibacillus</taxon>
    </lineage>
</organism>
<keyword evidence="1" id="KW-0472">Membrane</keyword>
<sequence>MLEKKLQNITRPTLDALTKEKHLEKLINRQQHVRKKQTWRYVTTLIAFVVLSLFFIQSLQFTAPNEQQQAQELKVGPIQKASYLYSTNAIRSYNFPSIFITGEEITTDVSYLQSIEQLLNGLEKIPFEGSLSAGQGAAHYMLEQKNGDNIYLKKVYFENSTILIDMKTNQAIHLSEETASELEKIWMNVYLEDNDFPLWKIIVLTVLVCFVVFVWKRERVAFKKRKTASMVVNIVLFVLLFSSYNLFFKWYGVANLAIFSLFMAFYMTVDYIVDRKFNQSKLSWNQYLIGLVLTLGIVFVLFV</sequence>
<dbReference type="Proteomes" id="UP001316087">
    <property type="component" value="Unassembled WGS sequence"/>
</dbReference>
<name>A0ABS9UAE4_9BACL</name>
<reference evidence="2 3" key="1">
    <citation type="submission" date="2022-03" db="EMBL/GenBank/DDBJ databases">
        <authorList>
            <person name="Jo J.-H."/>
            <person name="Im W.-T."/>
        </authorList>
    </citation>
    <scope>NUCLEOTIDE SEQUENCE [LARGE SCALE GENOMIC DNA]</scope>
    <source>
        <strain evidence="2 3">MA9</strain>
    </source>
</reference>
<proteinExistence type="predicted"/>
<keyword evidence="3" id="KW-1185">Reference proteome</keyword>
<protein>
    <submittedName>
        <fullName evidence="2">Uncharacterized protein</fullName>
    </submittedName>
</protein>
<dbReference type="RefSeq" id="WP_241368328.1">
    <property type="nucleotide sequence ID" value="NZ_JAKZFC010000001.1"/>
</dbReference>
<feature type="transmembrane region" description="Helical" evidence="1">
    <location>
        <begin position="227"/>
        <end position="247"/>
    </location>
</feature>
<gene>
    <name evidence="2" type="ORF">LZ480_05275</name>
</gene>
<comment type="caution">
    <text evidence="2">The sequence shown here is derived from an EMBL/GenBank/DDBJ whole genome shotgun (WGS) entry which is preliminary data.</text>
</comment>
<accession>A0ABS9UAE4</accession>
<keyword evidence="1" id="KW-0812">Transmembrane</keyword>
<feature type="transmembrane region" description="Helical" evidence="1">
    <location>
        <begin position="284"/>
        <end position="302"/>
    </location>
</feature>
<feature type="transmembrane region" description="Helical" evidence="1">
    <location>
        <begin position="253"/>
        <end position="272"/>
    </location>
</feature>
<evidence type="ECO:0000313" key="3">
    <source>
        <dbReference type="Proteomes" id="UP001316087"/>
    </source>
</evidence>
<feature type="transmembrane region" description="Helical" evidence="1">
    <location>
        <begin position="196"/>
        <end position="215"/>
    </location>
</feature>
<evidence type="ECO:0000313" key="2">
    <source>
        <dbReference type="EMBL" id="MCH7321297.1"/>
    </source>
</evidence>